<keyword evidence="2" id="KW-1185">Reference proteome</keyword>
<comment type="caution">
    <text evidence="1">The sequence shown here is derived from an EMBL/GenBank/DDBJ whole genome shotgun (WGS) entry which is preliminary data.</text>
</comment>
<dbReference type="Proteomes" id="UP000553776">
    <property type="component" value="Unassembled WGS sequence"/>
</dbReference>
<protein>
    <submittedName>
        <fullName evidence="1">Uncharacterized protein</fullName>
    </submittedName>
</protein>
<accession>A0A841U5D5</accession>
<gene>
    <name evidence="1" type="ORF">H7B90_26855</name>
</gene>
<dbReference type="RefSeq" id="WP_185138977.1">
    <property type="nucleotide sequence ID" value="NZ_BORM01000018.1"/>
</dbReference>
<dbReference type="AlphaFoldDB" id="A0A841U5D5"/>
<reference evidence="1 2" key="1">
    <citation type="submission" date="2020-08" db="EMBL/GenBank/DDBJ databases">
        <title>Cohnella phylogeny.</title>
        <authorList>
            <person name="Dunlap C."/>
        </authorList>
    </citation>
    <scope>NUCLEOTIDE SEQUENCE [LARGE SCALE GENOMIC DNA]</scope>
    <source>
        <strain evidence="1 2">DSM 25239</strain>
    </source>
</reference>
<evidence type="ECO:0000313" key="2">
    <source>
        <dbReference type="Proteomes" id="UP000553776"/>
    </source>
</evidence>
<evidence type="ECO:0000313" key="1">
    <source>
        <dbReference type="EMBL" id="MBB6695019.1"/>
    </source>
</evidence>
<proteinExistence type="predicted"/>
<dbReference type="EMBL" id="JACJVR010000110">
    <property type="protein sequence ID" value="MBB6695019.1"/>
    <property type="molecule type" value="Genomic_DNA"/>
</dbReference>
<sequence>MLVREAKDVELARTLSHVAAVVCWLPVPTFDVTVFTQDGTDDLVEWVVRRYFR</sequence>
<organism evidence="1 2">
    <name type="scientific">Cohnella xylanilytica</name>
    <dbReference type="NCBI Taxonomy" id="557555"/>
    <lineage>
        <taxon>Bacteria</taxon>
        <taxon>Bacillati</taxon>
        <taxon>Bacillota</taxon>
        <taxon>Bacilli</taxon>
        <taxon>Bacillales</taxon>
        <taxon>Paenibacillaceae</taxon>
        <taxon>Cohnella</taxon>
    </lineage>
</organism>
<name>A0A841U5D5_9BACL</name>